<dbReference type="Gene3D" id="1.25.40.10">
    <property type="entry name" value="Tetratricopeptide repeat domain"/>
    <property type="match status" value="2"/>
</dbReference>
<evidence type="ECO:0000256" key="9">
    <source>
        <dbReference type="SAM" id="Coils"/>
    </source>
</evidence>
<dbReference type="PANTHER" id="PTHR44998:SF1">
    <property type="entry name" value="UDP-N-ACETYLGLUCOSAMINE--PEPTIDE N-ACETYLGLUCOSAMINYLTRANSFERASE 110 KDA SUBUNIT"/>
    <property type="match status" value="1"/>
</dbReference>
<dbReference type="InterPro" id="IPR011990">
    <property type="entry name" value="TPR-like_helical_dom_sf"/>
</dbReference>
<evidence type="ECO:0000256" key="4">
    <source>
        <dbReference type="ARBA" id="ARBA00022676"/>
    </source>
</evidence>
<evidence type="ECO:0000256" key="1">
    <source>
        <dbReference type="ARBA" id="ARBA00004922"/>
    </source>
</evidence>
<evidence type="ECO:0000256" key="3">
    <source>
        <dbReference type="ARBA" id="ARBA00011970"/>
    </source>
</evidence>
<evidence type="ECO:0000256" key="8">
    <source>
        <dbReference type="PROSITE-ProRule" id="PRU00339"/>
    </source>
</evidence>
<evidence type="ECO:0000256" key="2">
    <source>
        <dbReference type="ARBA" id="ARBA00005386"/>
    </source>
</evidence>
<dbReference type="GO" id="GO:0097363">
    <property type="term" value="F:protein O-acetylglucosaminyltransferase activity"/>
    <property type="evidence" value="ECO:0007669"/>
    <property type="project" value="UniProtKB-EC"/>
</dbReference>
<dbReference type="AlphaFoldDB" id="A0A6M3ZMG6"/>
<sequence length="633" mass="70736">MESNSLTKNEFISNALQAHEQLNFQKAILFCFRYLTIDTNDIDTLRLLGGIALDAGELGLAQFSLEHALQLGGAHSGTLYNLALFWQRKNCNDTAIEFLEKAITIDPLNRDILANLRQSLHARSVLRLSGIAFDAAYQDLMRLLELDPRDHQALYNLGALHLATNQADKAVSFFEKAIEETTTPLPYMSNLLHARMRACAWSGLDKIINDIELNLDAGMPSSTPMHYLSVTDDPIRQKKLAHLWAPVSPTITWHPESPSEGKRIRVGYFSHDFRIHPVSIMLAGLFEQHDRGAFESFAFATHPGHDFYRKRIENSVEHFLDVSSLDDDELVILARRHQLDVAIDITGLTQGGRSTAFAQRMAPIQMQYLGYPGTSSIPNMDYIIVDQYISQGTARDNYSEYLALLPKTFQISDDLRPSPALDVSRSSLGIPEDGMLFGCLCNTYKFNPRLFDIWMDILGATPSSMLLLYAPTQAAEDNLKTQAAQRNVEPSRLYFSGRVDLPVYFARLGIIDLFLDTYPYNGGTTANDALWMGVPLLTCSGKSFASRMAGSLLHAVGLDEMITNSLAEYRDRAIQLANASDELQEIRETLKQHRLCTNGIFSTSHGVRMLESILNLAVNRHRSGSPLSDIGID</sequence>
<dbReference type="EC" id="2.4.1.255" evidence="3"/>
<organism evidence="11 12">
    <name type="scientific">Herbaspirillum rubrisubalbicans Os34</name>
    <dbReference type="NCBI Taxonomy" id="1235827"/>
    <lineage>
        <taxon>Bacteria</taxon>
        <taxon>Pseudomonadati</taxon>
        <taxon>Pseudomonadota</taxon>
        <taxon>Betaproteobacteria</taxon>
        <taxon>Burkholderiales</taxon>
        <taxon>Oxalobacteraceae</taxon>
        <taxon>Herbaspirillum</taxon>
    </lineage>
</organism>
<dbReference type="Gene3D" id="3.40.50.11380">
    <property type="match status" value="1"/>
</dbReference>
<evidence type="ECO:0000256" key="6">
    <source>
        <dbReference type="ARBA" id="ARBA00022737"/>
    </source>
</evidence>
<feature type="repeat" description="TPR" evidence="8">
    <location>
        <begin position="76"/>
        <end position="109"/>
    </location>
</feature>
<keyword evidence="6" id="KW-0677">Repeat</keyword>
<feature type="domain" description="O-GlcNAc transferase C-terminal" evidence="10">
    <location>
        <begin position="253"/>
        <end position="414"/>
    </location>
</feature>
<evidence type="ECO:0000256" key="7">
    <source>
        <dbReference type="ARBA" id="ARBA00022803"/>
    </source>
</evidence>
<comment type="similarity">
    <text evidence="2">Belongs to the glycosyltransferase 41 family. O-GlcNAc transferase subfamily.</text>
</comment>
<evidence type="ECO:0000313" key="11">
    <source>
        <dbReference type="EMBL" id="QJP99827.1"/>
    </source>
</evidence>
<dbReference type="SMART" id="SM00028">
    <property type="entry name" value="TPR"/>
    <property type="match status" value="3"/>
</dbReference>
<dbReference type="PROSITE" id="PS50005">
    <property type="entry name" value="TPR"/>
    <property type="match status" value="2"/>
</dbReference>
<name>A0A6M3ZMG6_9BURK</name>
<reference evidence="11 12" key="1">
    <citation type="journal article" date="2012" name="J. Bacteriol.">
        <title>Genome sequence of the pathogenic Herbaspirillum seropedicae strain Os34, isolated from rice roots.</title>
        <authorList>
            <person name="Ye W."/>
            <person name="Ye S."/>
            <person name="Liu J."/>
            <person name="Chang S."/>
            <person name="Chen M."/>
            <person name="Zhu B."/>
            <person name="Guo L."/>
            <person name="An Q."/>
        </authorList>
    </citation>
    <scope>NUCLEOTIDE SEQUENCE [LARGE SCALE GENOMIC DNA]</scope>
    <source>
        <strain evidence="11 12">Os34</strain>
    </source>
</reference>
<dbReference type="RefSeq" id="WP_081584728.1">
    <property type="nucleotide sequence ID" value="NZ_CP008956.1"/>
</dbReference>
<dbReference type="Pfam" id="PF13844">
    <property type="entry name" value="Glyco_transf_41"/>
    <property type="match status" value="2"/>
</dbReference>
<keyword evidence="9" id="KW-0175">Coiled coil</keyword>
<dbReference type="Gene3D" id="3.40.50.2000">
    <property type="entry name" value="Glycogen Phosphorylase B"/>
    <property type="match status" value="1"/>
</dbReference>
<evidence type="ECO:0000256" key="5">
    <source>
        <dbReference type="ARBA" id="ARBA00022679"/>
    </source>
</evidence>
<dbReference type="GO" id="GO:0006493">
    <property type="term" value="P:protein O-linked glycosylation"/>
    <property type="evidence" value="ECO:0007669"/>
    <property type="project" value="TreeGrafter"/>
</dbReference>
<keyword evidence="7 8" id="KW-0802">TPR repeat</keyword>
<comment type="pathway">
    <text evidence="1">Protein modification; protein glycosylation.</text>
</comment>
<evidence type="ECO:0000259" key="10">
    <source>
        <dbReference type="Pfam" id="PF13844"/>
    </source>
</evidence>
<keyword evidence="4" id="KW-0328">Glycosyltransferase</keyword>
<gene>
    <name evidence="11" type="ORF">C798_06165</name>
</gene>
<accession>A0A6M3ZMG6</accession>
<feature type="coiled-coil region" evidence="9">
    <location>
        <begin position="566"/>
        <end position="596"/>
    </location>
</feature>
<dbReference type="Proteomes" id="UP000501648">
    <property type="component" value="Chromosome"/>
</dbReference>
<dbReference type="InterPro" id="IPR019734">
    <property type="entry name" value="TPR_rpt"/>
</dbReference>
<dbReference type="Pfam" id="PF13181">
    <property type="entry name" value="TPR_8"/>
    <property type="match status" value="1"/>
</dbReference>
<protein>
    <recommendedName>
        <fullName evidence="3">protein O-GlcNAc transferase</fullName>
        <ecNumber evidence="3">2.4.1.255</ecNumber>
    </recommendedName>
</protein>
<proteinExistence type="inferred from homology"/>
<dbReference type="SUPFAM" id="SSF48452">
    <property type="entry name" value="TPR-like"/>
    <property type="match status" value="1"/>
</dbReference>
<keyword evidence="5" id="KW-0808">Transferase</keyword>
<evidence type="ECO:0000313" key="12">
    <source>
        <dbReference type="Proteomes" id="UP000501648"/>
    </source>
</evidence>
<feature type="repeat" description="TPR" evidence="8">
    <location>
        <begin position="151"/>
        <end position="184"/>
    </location>
</feature>
<dbReference type="PANTHER" id="PTHR44998">
    <property type="match status" value="1"/>
</dbReference>
<dbReference type="InterPro" id="IPR029489">
    <property type="entry name" value="OGT/SEC/SPY_C"/>
</dbReference>
<dbReference type="EMBL" id="CP008956">
    <property type="protein sequence ID" value="QJP99827.1"/>
    <property type="molecule type" value="Genomic_DNA"/>
</dbReference>
<feature type="domain" description="O-GlcNAc transferase C-terminal" evidence="10">
    <location>
        <begin position="423"/>
        <end position="603"/>
    </location>
</feature>